<accession>A0A923RPY6</accession>
<gene>
    <name evidence="4" type="ORF">H8S37_08730</name>
</gene>
<organism evidence="4 5">
    <name type="scientific">Mediterraneibacter hominis</name>
    <dbReference type="NCBI Taxonomy" id="2763054"/>
    <lineage>
        <taxon>Bacteria</taxon>
        <taxon>Bacillati</taxon>
        <taxon>Bacillota</taxon>
        <taxon>Clostridia</taxon>
        <taxon>Lachnospirales</taxon>
        <taxon>Lachnospiraceae</taxon>
        <taxon>Mediterraneibacter</taxon>
    </lineage>
</organism>
<protein>
    <submittedName>
        <fullName evidence="4">LPXTG cell wall anchor domain-containing protein</fullName>
    </submittedName>
</protein>
<name>A0A923RPY6_9FIRM</name>
<keyword evidence="2" id="KW-0812">Transmembrane</keyword>
<feature type="chain" id="PRO_5037554745" evidence="3">
    <location>
        <begin position="25"/>
        <end position="483"/>
    </location>
</feature>
<keyword evidence="2" id="KW-0472">Membrane</keyword>
<feature type="region of interest" description="Disordered" evidence="1">
    <location>
        <begin position="420"/>
        <end position="447"/>
    </location>
</feature>
<keyword evidence="5" id="KW-1185">Reference proteome</keyword>
<evidence type="ECO:0000256" key="3">
    <source>
        <dbReference type="SAM" id="SignalP"/>
    </source>
</evidence>
<dbReference type="Proteomes" id="UP000652477">
    <property type="component" value="Unassembled WGS sequence"/>
</dbReference>
<evidence type="ECO:0000256" key="1">
    <source>
        <dbReference type="SAM" id="MobiDB-lite"/>
    </source>
</evidence>
<dbReference type="RefSeq" id="WP_186875589.1">
    <property type="nucleotide sequence ID" value="NZ_JACOPF010000001.1"/>
</dbReference>
<feature type="transmembrane region" description="Helical" evidence="2">
    <location>
        <begin position="457"/>
        <end position="477"/>
    </location>
</feature>
<proteinExistence type="predicted"/>
<evidence type="ECO:0000256" key="2">
    <source>
        <dbReference type="SAM" id="Phobius"/>
    </source>
</evidence>
<reference evidence="4" key="1">
    <citation type="submission" date="2020-08" db="EMBL/GenBank/DDBJ databases">
        <title>Genome public.</title>
        <authorList>
            <person name="Liu C."/>
            <person name="Sun Q."/>
        </authorList>
    </citation>
    <scope>NUCLEOTIDE SEQUENCE</scope>
    <source>
        <strain evidence="4">NSJ-55</strain>
    </source>
</reference>
<keyword evidence="3" id="KW-0732">Signal</keyword>
<comment type="caution">
    <text evidence="4">The sequence shown here is derived from an EMBL/GenBank/DDBJ whole genome shotgun (WGS) entry which is preliminary data.</text>
</comment>
<sequence>MKKKILCLLSVLTLSLSMAPCVYAANADTEQTETTSVITEEQTENETGQEQEEVSEEDIRMSVSFEGSWENDVLEVIQGTNLDQYEVEVAVSNLSTGTSDYSPLLNSMVSGFDNMQLGRQDVTVTWKGMSCTLKVNVVEGEVPKPAKIEAKLGLNSHYSGNTLPLGISEDKLRDFLYVDFYDEAGSLINVGEEPVLEISAFDTNVKGEHKVTVTAADFELSTEITVRIVPVKVLVVNQGFSSGRDTDVISIPVGGYTSRSLELTAVNKDNPAEVIAPLGAGLVSLTYYFPDIDVSKAGVREYSAPYYDEYLGVNTTISVKIKVGQPESVPAKDLLPEEAIATMPQGEVIGTWDVPSGEAGAGTWVFQTGLTQGQEVTVWSYHNGQWLKIGVYKADAEGNVTVTFTADQLSPILITKNETSSGAVSGGNADTENKSENVSDNKAAAVKTPQTGDTQNILLYVAAGLASFSVLGGSILWKLKKGR</sequence>
<dbReference type="NCBIfam" id="TIGR01167">
    <property type="entry name" value="LPXTG_anchor"/>
    <property type="match status" value="1"/>
</dbReference>
<evidence type="ECO:0000313" key="4">
    <source>
        <dbReference type="EMBL" id="MBC5689009.1"/>
    </source>
</evidence>
<dbReference type="AlphaFoldDB" id="A0A923RPY6"/>
<feature type="signal peptide" evidence="3">
    <location>
        <begin position="1"/>
        <end position="24"/>
    </location>
</feature>
<dbReference type="EMBL" id="JACOPF010000001">
    <property type="protein sequence ID" value="MBC5689009.1"/>
    <property type="molecule type" value="Genomic_DNA"/>
</dbReference>
<keyword evidence="2" id="KW-1133">Transmembrane helix</keyword>
<evidence type="ECO:0000313" key="5">
    <source>
        <dbReference type="Proteomes" id="UP000652477"/>
    </source>
</evidence>
<feature type="region of interest" description="Disordered" evidence="1">
    <location>
        <begin position="33"/>
        <end position="57"/>
    </location>
</feature>
<feature type="compositionally biased region" description="Acidic residues" evidence="1">
    <location>
        <begin position="41"/>
        <end position="56"/>
    </location>
</feature>